<dbReference type="Gene3D" id="3.40.50.300">
    <property type="entry name" value="P-loop containing nucleotide triphosphate hydrolases"/>
    <property type="match status" value="2"/>
</dbReference>
<dbReference type="Pfam" id="PF13087">
    <property type="entry name" value="AAA_12"/>
    <property type="match status" value="1"/>
</dbReference>
<evidence type="ECO:0000256" key="2">
    <source>
        <dbReference type="ARBA" id="ARBA00004123"/>
    </source>
</evidence>
<keyword evidence="8" id="KW-0479">Metal-binding</keyword>
<dbReference type="Pfam" id="PF13086">
    <property type="entry name" value="AAA_11"/>
    <property type="match status" value="2"/>
</dbReference>
<dbReference type="InterPro" id="IPR014808">
    <property type="entry name" value="DNA_replication_fac_Dna2_N"/>
</dbReference>
<evidence type="ECO:0000259" key="24">
    <source>
        <dbReference type="Pfam" id="PF13087"/>
    </source>
</evidence>
<comment type="subcellular location">
    <subcellularLocation>
        <location evidence="2">Nucleus</location>
    </subcellularLocation>
</comment>
<comment type="similarity">
    <text evidence="3">Belongs to the DNA2/NAM7 helicase family.</text>
</comment>
<keyword evidence="10" id="KW-0227">DNA damage</keyword>
<evidence type="ECO:0000256" key="1">
    <source>
        <dbReference type="ARBA" id="ARBA00001966"/>
    </source>
</evidence>
<evidence type="ECO:0000259" key="22">
    <source>
        <dbReference type="Pfam" id="PF08696"/>
    </source>
</evidence>
<evidence type="ECO:0000259" key="23">
    <source>
        <dbReference type="Pfam" id="PF13086"/>
    </source>
</evidence>
<evidence type="ECO:0000256" key="12">
    <source>
        <dbReference type="ARBA" id="ARBA00022806"/>
    </source>
</evidence>
<evidence type="ECO:0000256" key="19">
    <source>
        <dbReference type="ARBA" id="ARBA00023268"/>
    </source>
</evidence>
<evidence type="ECO:0000256" key="16">
    <source>
        <dbReference type="ARBA" id="ARBA00023125"/>
    </source>
</evidence>
<evidence type="ECO:0000256" key="10">
    <source>
        <dbReference type="ARBA" id="ARBA00022763"/>
    </source>
</evidence>
<comment type="catalytic activity">
    <reaction evidence="20">
        <text>ATP + H2O = ADP + phosphate + H(+)</text>
        <dbReference type="Rhea" id="RHEA:13065"/>
        <dbReference type="ChEBI" id="CHEBI:15377"/>
        <dbReference type="ChEBI" id="CHEBI:15378"/>
        <dbReference type="ChEBI" id="CHEBI:30616"/>
        <dbReference type="ChEBI" id="CHEBI:43474"/>
        <dbReference type="ChEBI" id="CHEBI:456216"/>
        <dbReference type="EC" id="3.6.4.12"/>
    </reaction>
</comment>
<proteinExistence type="inferred from homology"/>
<dbReference type="GO" id="GO:0046872">
    <property type="term" value="F:metal ion binding"/>
    <property type="evidence" value="ECO:0007669"/>
    <property type="project" value="UniProtKB-KW"/>
</dbReference>
<comment type="cofactor">
    <cofactor evidence="1">
        <name>[4Fe-4S] cluster</name>
        <dbReference type="ChEBI" id="CHEBI:49883"/>
    </cofactor>
</comment>
<feature type="region of interest" description="Disordered" evidence="21">
    <location>
        <begin position="1"/>
        <end position="22"/>
    </location>
</feature>
<keyword evidence="18" id="KW-0539">Nucleus</keyword>
<dbReference type="CDD" id="cd18808">
    <property type="entry name" value="SF1_C_Upf1"/>
    <property type="match status" value="1"/>
</dbReference>
<evidence type="ECO:0000256" key="7">
    <source>
        <dbReference type="ARBA" id="ARBA00022722"/>
    </source>
</evidence>
<evidence type="ECO:0000256" key="11">
    <source>
        <dbReference type="ARBA" id="ARBA00022801"/>
    </source>
</evidence>
<evidence type="ECO:0000256" key="13">
    <source>
        <dbReference type="ARBA" id="ARBA00022840"/>
    </source>
</evidence>
<keyword evidence="6" id="KW-0235">DNA replication</keyword>
<evidence type="ECO:0000256" key="5">
    <source>
        <dbReference type="ARBA" id="ARBA00022485"/>
    </source>
</evidence>
<feature type="domain" description="DNA replication factor Dna2 N-terminal" evidence="22">
    <location>
        <begin position="130"/>
        <end position="320"/>
    </location>
</feature>
<evidence type="ECO:0000256" key="17">
    <source>
        <dbReference type="ARBA" id="ARBA00023204"/>
    </source>
</evidence>
<evidence type="ECO:0000256" key="9">
    <source>
        <dbReference type="ARBA" id="ARBA00022741"/>
    </source>
</evidence>
<evidence type="ECO:0000256" key="14">
    <source>
        <dbReference type="ARBA" id="ARBA00023004"/>
    </source>
</evidence>
<keyword evidence="11" id="KW-0378">Hydrolase</keyword>
<dbReference type="GO" id="GO:0051539">
    <property type="term" value="F:4 iron, 4 sulfur cluster binding"/>
    <property type="evidence" value="ECO:0007669"/>
    <property type="project" value="UniProtKB-KW"/>
</dbReference>
<name>A0A914CG23_9BILA</name>
<dbReference type="GO" id="GO:0043139">
    <property type="term" value="F:5'-3' DNA helicase activity"/>
    <property type="evidence" value="ECO:0007669"/>
    <property type="project" value="TreeGrafter"/>
</dbReference>
<keyword evidence="12" id="KW-0347">Helicase</keyword>
<accession>A0A914CG23</accession>
<dbReference type="EC" id="3.6.4.12" evidence="4"/>
<dbReference type="GO" id="GO:0006281">
    <property type="term" value="P:DNA repair"/>
    <property type="evidence" value="ECO:0007669"/>
    <property type="project" value="UniProtKB-KW"/>
</dbReference>
<dbReference type="Gene3D" id="3.90.320.10">
    <property type="match status" value="1"/>
</dbReference>
<dbReference type="InterPro" id="IPR041679">
    <property type="entry name" value="DNA2/NAM7-like_C"/>
</dbReference>
<dbReference type="InterPro" id="IPR011604">
    <property type="entry name" value="PDDEXK-like_dom_sf"/>
</dbReference>
<dbReference type="InterPro" id="IPR047187">
    <property type="entry name" value="SF1_C_Upf1"/>
</dbReference>
<evidence type="ECO:0000313" key="26">
    <source>
        <dbReference type="WBParaSite" id="ACRNAN_scaffold1006.g25325.t1"/>
    </source>
</evidence>
<sequence>MNADSPPIEDGSLPKIEPHKNEFQIGENVLKAKNGNESQKRRSAALNILDSDAGDCLLLASDVKRCCHSPDSADNLKNNEFSGLTKHRSPTIKIEYAPENTGFSLAKASKPPSFIVGETLSPIEKKDFCIEVHLKDIWSNTIVDAESTILIIDPLWIEGNKYEVNITRGLVIIEPHVLISTTILSQSLYCTRKSILQDRFRGAGAHFAMTLGSVVHELFQTSLTSKSAELSSEKLLFEFRRDILPFISAELVALNKIPSDFEEELLPYLENIVKWIGRFMPNGENFPLENGMTIEGVHDIEDNIWSPTIGVKGKIDVTFKTRQIGRERQMIPLELKTGKTIENMDHKAQLLLYSLLLSERTFEGEIPPGVVLYLRDNTMRPVLPKMADLKGILNRRNLMVQPFSKLGIESLPEPLTNTRLCEKCQCSLNCSLLQKSSDDPISHLRTSKEMSEFVDLTTIHLSPIHLEYAKKWLKWSILEWETAKRKKKFNDIFMDAPEKREENGNCLANVRLIKCEEMGSQNLHLSFSKRSGNLPHGIFERGEVVTVSTRTSYAILMGPIISYESQVITIRVDKFNLRLNNFYHLDKYEGYSTYGLHLGNIVGLMDATPYSTKIRELVIDKRTPTFVTLAKEDVLKVGSIIKELEGNQARAVVKGLTCKDYLLIQGLPGSGKTTTIVALVRCLLRLGRSVLLTAYTNSAVDNMVLRLKKFISEDQILRVASNSVHPDIRPLTLESKIASLSSQRDVVFEETRRILEKTPVIATTCLMASSNSLFLWRRFDVCIVDEASLALQTAVIKPISLANSFVLVGDSRQLAPLVLNNAAKSQGMTVSLLEHLAEGCVEGALISLNKQFRMNKQICGLSSTLFYENALICANTEIENRVVEIGSQENVPFNLSDNALIKDLLSKSLEDSVLFIDTKSHLHPGFCQDQENTIGSLSNTGEARLISKLCEIFIECDFCADEIGIMSAYRNQVDVLKKCISNRQIEINTIDQYQGRDKDLIFISLVHTTNQEKKDDKVSDKHLDEKRVNVALTRAKKKLVIIGCGDSMLKFSIISDLLQLIKNRVELSNDLLNDLNIVY</sequence>
<organism evidence="25 26">
    <name type="scientific">Acrobeloides nanus</name>
    <dbReference type="NCBI Taxonomy" id="290746"/>
    <lineage>
        <taxon>Eukaryota</taxon>
        <taxon>Metazoa</taxon>
        <taxon>Ecdysozoa</taxon>
        <taxon>Nematoda</taxon>
        <taxon>Chromadorea</taxon>
        <taxon>Rhabditida</taxon>
        <taxon>Tylenchina</taxon>
        <taxon>Cephalobomorpha</taxon>
        <taxon>Cephaloboidea</taxon>
        <taxon>Cephalobidae</taxon>
        <taxon>Acrobeloides</taxon>
    </lineage>
</organism>
<keyword evidence="16" id="KW-0238">DNA-binding</keyword>
<evidence type="ECO:0000256" key="18">
    <source>
        <dbReference type="ARBA" id="ARBA00023242"/>
    </source>
</evidence>
<dbReference type="GO" id="GO:0005737">
    <property type="term" value="C:cytoplasm"/>
    <property type="evidence" value="ECO:0007669"/>
    <property type="project" value="TreeGrafter"/>
</dbReference>
<dbReference type="SUPFAM" id="SSF52540">
    <property type="entry name" value="P-loop containing nucleoside triphosphate hydrolases"/>
    <property type="match status" value="1"/>
</dbReference>
<dbReference type="GO" id="GO:0003677">
    <property type="term" value="F:DNA binding"/>
    <property type="evidence" value="ECO:0007669"/>
    <property type="project" value="UniProtKB-KW"/>
</dbReference>
<keyword evidence="9" id="KW-0547">Nucleotide-binding</keyword>
<keyword evidence="13" id="KW-0067">ATP-binding</keyword>
<dbReference type="GO" id="GO:0005634">
    <property type="term" value="C:nucleus"/>
    <property type="evidence" value="ECO:0007669"/>
    <property type="project" value="UniProtKB-SubCell"/>
</dbReference>
<keyword evidence="7" id="KW-0540">Nuclease</keyword>
<evidence type="ECO:0000256" key="21">
    <source>
        <dbReference type="SAM" id="MobiDB-lite"/>
    </source>
</evidence>
<dbReference type="WBParaSite" id="ACRNAN_scaffold1006.g25325.t1">
    <property type="protein sequence ID" value="ACRNAN_scaffold1006.g25325.t1"/>
    <property type="gene ID" value="ACRNAN_scaffold1006.g25325"/>
</dbReference>
<dbReference type="InterPro" id="IPR041677">
    <property type="entry name" value="DNA2/NAM7_AAA_11"/>
</dbReference>
<keyword evidence="14" id="KW-0408">Iron</keyword>
<evidence type="ECO:0000256" key="4">
    <source>
        <dbReference type="ARBA" id="ARBA00012551"/>
    </source>
</evidence>
<keyword evidence="5" id="KW-0004">4Fe-4S</keyword>
<evidence type="ECO:0000256" key="8">
    <source>
        <dbReference type="ARBA" id="ARBA00022723"/>
    </source>
</evidence>
<dbReference type="InterPro" id="IPR027417">
    <property type="entry name" value="P-loop_NTPase"/>
</dbReference>
<protein>
    <recommendedName>
        <fullName evidence="4">DNA helicase</fullName>
        <ecNumber evidence="4">3.6.4.12</ecNumber>
    </recommendedName>
</protein>
<dbReference type="Proteomes" id="UP000887540">
    <property type="component" value="Unplaced"/>
</dbReference>
<dbReference type="GO" id="GO:0005524">
    <property type="term" value="F:ATP binding"/>
    <property type="evidence" value="ECO:0007669"/>
    <property type="project" value="UniProtKB-KW"/>
</dbReference>
<evidence type="ECO:0000256" key="15">
    <source>
        <dbReference type="ARBA" id="ARBA00023014"/>
    </source>
</evidence>
<keyword evidence="19" id="KW-0511">Multifunctional enzyme</keyword>
<reference evidence="26" key="1">
    <citation type="submission" date="2022-11" db="UniProtKB">
        <authorList>
            <consortium name="WormBaseParasite"/>
        </authorList>
    </citation>
    <scope>IDENTIFICATION</scope>
</reference>
<dbReference type="GO" id="GO:0006260">
    <property type="term" value="P:DNA replication"/>
    <property type="evidence" value="ECO:0007669"/>
    <property type="project" value="UniProtKB-KW"/>
</dbReference>
<dbReference type="PANTHER" id="PTHR43788:SF8">
    <property type="entry name" value="DNA-BINDING PROTEIN SMUBP-2"/>
    <property type="match status" value="1"/>
</dbReference>
<keyword evidence="17" id="KW-0234">DNA repair</keyword>
<dbReference type="InterPro" id="IPR050534">
    <property type="entry name" value="Coronavir_polyprotein_1ab"/>
</dbReference>
<evidence type="ECO:0000313" key="25">
    <source>
        <dbReference type="Proteomes" id="UP000887540"/>
    </source>
</evidence>
<keyword evidence="25" id="KW-1185">Reference proteome</keyword>
<feature type="domain" description="DNA2/NAM7 helicase helicase" evidence="23">
    <location>
        <begin position="645"/>
        <end position="743"/>
    </location>
</feature>
<feature type="domain" description="DNA2/NAM7 helicase helicase" evidence="23">
    <location>
        <begin position="751"/>
        <end position="820"/>
    </location>
</feature>
<feature type="domain" description="DNA2/NAM7 helicase-like C-terminal" evidence="24">
    <location>
        <begin position="829"/>
        <end position="1044"/>
    </location>
</feature>
<keyword evidence="15" id="KW-0411">Iron-sulfur</keyword>
<dbReference type="GO" id="GO:0004518">
    <property type="term" value="F:nuclease activity"/>
    <property type="evidence" value="ECO:0007669"/>
    <property type="project" value="UniProtKB-KW"/>
</dbReference>
<evidence type="ECO:0000256" key="3">
    <source>
        <dbReference type="ARBA" id="ARBA00007913"/>
    </source>
</evidence>
<dbReference type="PANTHER" id="PTHR43788">
    <property type="entry name" value="DNA2/NAM7 HELICASE FAMILY MEMBER"/>
    <property type="match status" value="1"/>
</dbReference>
<dbReference type="AlphaFoldDB" id="A0A914CG23"/>
<dbReference type="GO" id="GO:0016787">
    <property type="term" value="F:hydrolase activity"/>
    <property type="evidence" value="ECO:0007669"/>
    <property type="project" value="UniProtKB-KW"/>
</dbReference>
<dbReference type="Pfam" id="PF08696">
    <property type="entry name" value="Dna2"/>
    <property type="match status" value="1"/>
</dbReference>
<evidence type="ECO:0000256" key="6">
    <source>
        <dbReference type="ARBA" id="ARBA00022705"/>
    </source>
</evidence>
<evidence type="ECO:0000256" key="20">
    <source>
        <dbReference type="ARBA" id="ARBA00047995"/>
    </source>
</evidence>